<name>A0AA36J065_9DINO</name>
<accession>A0AA36J065</accession>
<protein>
    <submittedName>
        <fullName evidence="1">Uncharacterized protein</fullName>
    </submittedName>
</protein>
<proteinExistence type="predicted"/>
<sequence>MSGGILEVVQTNGVRMGAKQILGFLPWSASVSLDKACQRQTEFAAPIQYSIPTRKWNHYRPLRQRPSALSDFAPLIPGDARTYNYTEEAEYLKMYASSLYCITRKKGGWDCLRHYEILLAGCVPYFLDIELLPSLTMVHFPRQIIQVLMKLPGVPSQEAVKKELLLGRRPRLGENFPRDRYMELRGRMLKYVEHFTLSSHRASELIPDGGFGAVLVHSKSTESKPVDYLRELLVVGLLELRVRVQVNFNISHIFADFDVTRQALVWKESYGRGFLYERALPAEAKRLVSFYQNEPKEPVIYIKTTYNNQQYPVENLLRRSPDLHVDGNDLWAPHPEPGASRGRWLRRELTDCRQLTRPAQLLLATLDSGDLWNCQRAPTSHLCPDLHGAALLWLDALRLLPELGVHQRGWRNEEKHQQLLGDVEDYLRTPAWVPDFVEKFLAIAENCRQFLDAYRSRLVTERRPFAVPVQDLGVECSGLQDLRSEPRCLQRELLSLEADAAKAAAEIRTDAADFGAWRRLLPWLSAMGLRDLELMAFLREAELWHMPAARPQLLRSAQLLRWARGELLRRLAP</sequence>
<reference evidence="1" key="1">
    <citation type="submission" date="2023-08" db="EMBL/GenBank/DDBJ databases">
        <authorList>
            <person name="Chen Y."/>
            <person name="Shah S."/>
            <person name="Dougan E. K."/>
            <person name="Thang M."/>
            <person name="Chan C."/>
        </authorList>
    </citation>
    <scope>NUCLEOTIDE SEQUENCE</scope>
</reference>
<evidence type="ECO:0000313" key="2">
    <source>
        <dbReference type="Proteomes" id="UP001178507"/>
    </source>
</evidence>
<keyword evidence="2" id="KW-1185">Reference proteome</keyword>
<organism evidence="1 2">
    <name type="scientific">Effrenium voratum</name>
    <dbReference type="NCBI Taxonomy" id="2562239"/>
    <lineage>
        <taxon>Eukaryota</taxon>
        <taxon>Sar</taxon>
        <taxon>Alveolata</taxon>
        <taxon>Dinophyceae</taxon>
        <taxon>Suessiales</taxon>
        <taxon>Symbiodiniaceae</taxon>
        <taxon>Effrenium</taxon>
    </lineage>
</organism>
<dbReference type="Proteomes" id="UP001178507">
    <property type="component" value="Unassembled WGS sequence"/>
</dbReference>
<comment type="caution">
    <text evidence="1">The sequence shown here is derived from an EMBL/GenBank/DDBJ whole genome shotgun (WGS) entry which is preliminary data.</text>
</comment>
<dbReference type="EMBL" id="CAUJNA010003217">
    <property type="protein sequence ID" value="CAJ1396103.1"/>
    <property type="molecule type" value="Genomic_DNA"/>
</dbReference>
<gene>
    <name evidence="1" type="ORF">EVOR1521_LOCUS20385</name>
</gene>
<evidence type="ECO:0000313" key="1">
    <source>
        <dbReference type="EMBL" id="CAJ1396103.1"/>
    </source>
</evidence>
<dbReference type="AlphaFoldDB" id="A0AA36J065"/>